<dbReference type="Proteomes" id="UP000729402">
    <property type="component" value="Unassembled WGS sequence"/>
</dbReference>
<reference evidence="3" key="2">
    <citation type="submission" date="2021-02" db="EMBL/GenBank/DDBJ databases">
        <authorList>
            <person name="Kimball J.A."/>
            <person name="Haas M.W."/>
            <person name="Macchietto M."/>
            <person name="Kono T."/>
            <person name="Duquette J."/>
            <person name="Shao M."/>
        </authorList>
    </citation>
    <scope>NUCLEOTIDE SEQUENCE</scope>
    <source>
        <tissue evidence="3">Fresh leaf tissue</tissue>
    </source>
</reference>
<name>A0A8J5SM92_ZIZPA</name>
<dbReference type="InterPro" id="IPR033254">
    <property type="entry name" value="Plant_FLA"/>
</dbReference>
<dbReference type="GO" id="GO:0005886">
    <property type="term" value="C:plasma membrane"/>
    <property type="evidence" value="ECO:0007669"/>
    <property type="project" value="TreeGrafter"/>
</dbReference>
<dbReference type="AlphaFoldDB" id="A0A8J5SM92"/>
<dbReference type="InterPro" id="IPR000782">
    <property type="entry name" value="FAS1_domain"/>
</dbReference>
<protein>
    <recommendedName>
        <fullName evidence="2">FAS1 domain-containing protein</fullName>
    </recommendedName>
</protein>
<keyword evidence="4" id="KW-1185">Reference proteome</keyword>
<sequence length="419" mass="45402">MAFAGILSDCTCTTVFLFLVLLLGASRLYPVGASHNITAILSTNQDFSEFSAALKSAELTAEIDRRTTITVLAVDNGVMAQLRSRRLSPESATHSLALHVLLDYFDDAKLHSLTAGSALATSLFQATGQAKESSGIVNITVRRGGRVAFSPYGTPEASPAVFYQKSIQESPYDIAVLQISCSRMGATASPASSPRRPGAARTYQKSADGGLTVFCPADKAVAAFTSRFKNLTADAQLALLLYHGVAKHYSENALKTINGEVNTLATDGTKSFDLTIKNHGERGETVVVVVRERGAGDQDNHGRQPHRRVPHRCRATTGGAVQRLGRRRRRRRRAVTIAGYFPYTSTRSRSRSGDKASTFPKEQARANVRTFAGARFAALQIRAITPRAACRRGASSRHRWPLRWCCGESGISAVRESKQ</sequence>
<organism evidence="3 4">
    <name type="scientific">Zizania palustris</name>
    <name type="common">Northern wild rice</name>
    <dbReference type="NCBI Taxonomy" id="103762"/>
    <lineage>
        <taxon>Eukaryota</taxon>
        <taxon>Viridiplantae</taxon>
        <taxon>Streptophyta</taxon>
        <taxon>Embryophyta</taxon>
        <taxon>Tracheophyta</taxon>
        <taxon>Spermatophyta</taxon>
        <taxon>Magnoliopsida</taxon>
        <taxon>Liliopsida</taxon>
        <taxon>Poales</taxon>
        <taxon>Poaceae</taxon>
        <taxon>BOP clade</taxon>
        <taxon>Oryzoideae</taxon>
        <taxon>Oryzeae</taxon>
        <taxon>Zizaniinae</taxon>
        <taxon>Zizania</taxon>
    </lineage>
</organism>
<dbReference type="PANTHER" id="PTHR32382">
    <property type="entry name" value="FASCICLIN-LIKE ARABINOGALACTAN PROTEIN"/>
    <property type="match status" value="1"/>
</dbReference>
<evidence type="ECO:0000313" key="3">
    <source>
        <dbReference type="EMBL" id="KAG8076033.1"/>
    </source>
</evidence>
<feature type="chain" id="PRO_5035238202" description="FAS1 domain-containing protein" evidence="1">
    <location>
        <begin position="34"/>
        <end position="419"/>
    </location>
</feature>
<keyword evidence="1" id="KW-0732">Signal</keyword>
<accession>A0A8J5SM92</accession>
<dbReference type="EMBL" id="JAAALK010000283">
    <property type="protein sequence ID" value="KAG8076033.1"/>
    <property type="molecule type" value="Genomic_DNA"/>
</dbReference>
<proteinExistence type="predicted"/>
<comment type="caution">
    <text evidence="3">The sequence shown here is derived from an EMBL/GenBank/DDBJ whole genome shotgun (WGS) entry which is preliminary data.</text>
</comment>
<evidence type="ECO:0000313" key="4">
    <source>
        <dbReference type="Proteomes" id="UP000729402"/>
    </source>
</evidence>
<gene>
    <name evidence="3" type="ORF">GUJ93_ZPchr0006g40866</name>
</gene>
<dbReference type="OrthoDB" id="694090at2759"/>
<feature type="domain" description="FAS1" evidence="2">
    <location>
        <begin position="206"/>
        <end position="279"/>
    </location>
</feature>
<dbReference type="Pfam" id="PF02469">
    <property type="entry name" value="Fasciclin"/>
    <property type="match status" value="1"/>
</dbReference>
<reference evidence="3" key="1">
    <citation type="journal article" date="2021" name="bioRxiv">
        <title>Whole Genome Assembly and Annotation of Northern Wild Rice, Zizania palustris L., Supports a Whole Genome Duplication in the Zizania Genus.</title>
        <authorList>
            <person name="Haas M."/>
            <person name="Kono T."/>
            <person name="Macchietto M."/>
            <person name="Millas R."/>
            <person name="McGilp L."/>
            <person name="Shao M."/>
            <person name="Duquette J."/>
            <person name="Hirsch C.N."/>
            <person name="Kimball J."/>
        </authorList>
    </citation>
    <scope>NUCLEOTIDE SEQUENCE</scope>
    <source>
        <tissue evidence="3">Fresh leaf tissue</tissue>
    </source>
</reference>
<evidence type="ECO:0000259" key="2">
    <source>
        <dbReference type="Pfam" id="PF02469"/>
    </source>
</evidence>
<dbReference type="PANTHER" id="PTHR32382:SF52">
    <property type="entry name" value="FAS1 DOMAIN-CONTAINING PROTEIN"/>
    <property type="match status" value="1"/>
</dbReference>
<feature type="signal peptide" evidence="1">
    <location>
        <begin position="1"/>
        <end position="33"/>
    </location>
</feature>
<evidence type="ECO:0000256" key="1">
    <source>
        <dbReference type="SAM" id="SignalP"/>
    </source>
</evidence>